<dbReference type="AlphaFoldDB" id="A0A226EIW1"/>
<accession>A0A226EIW1</accession>
<dbReference type="OMA" id="CCPLMIL"/>
<evidence type="ECO:0000313" key="3">
    <source>
        <dbReference type="Proteomes" id="UP000198287"/>
    </source>
</evidence>
<keyword evidence="3" id="KW-1185">Reference proteome</keyword>
<dbReference type="Pfam" id="PF03473">
    <property type="entry name" value="MOSC"/>
    <property type="match status" value="1"/>
</dbReference>
<dbReference type="GO" id="GO:0003824">
    <property type="term" value="F:catalytic activity"/>
    <property type="evidence" value="ECO:0007669"/>
    <property type="project" value="InterPro"/>
</dbReference>
<organism evidence="2 3">
    <name type="scientific">Folsomia candida</name>
    <name type="common">Springtail</name>
    <dbReference type="NCBI Taxonomy" id="158441"/>
    <lineage>
        <taxon>Eukaryota</taxon>
        <taxon>Metazoa</taxon>
        <taxon>Ecdysozoa</taxon>
        <taxon>Arthropoda</taxon>
        <taxon>Hexapoda</taxon>
        <taxon>Collembola</taxon>
        <taxon>Entomobryomorpha</taxon>
        <taxon>Isotomoidea</taxon>
        <taxon>Isotomidae</taxon>
        <taxon>Proisotominae</taxon>
        <taxon>Folsomia</taxon>
    </lineage>
</organism>
<dbReference type="PANTHER" id="PTHR14237:SF19">
    <property type="entry name" value="MITOCHONDRIAL AMIDOXIME REDUCING COMPONENT 1"/>
    <property type="match status" value="1"/>
</dbReference>
<dbReference type="Proteomes" id="UP000198287">
    <property type="component" value="Unassembled WGS sequence"/>
</dbReference>
<gene>
    <name evidence="2" type="ORF">Fcan01_07435</name>
</gene>
<dbReference type="GO" id="GO:0030170">
    <property type="term" value="F:pyridoxal phosphate binding"/>
    <property type="evidence" value="ECO:0007669"/>
    <property type="project" value="InterPro"/>
</dbReference>
<dbReference type="STRING" id="158441.A0A226EIW1"/>
<dbReference type="SUPFAM" id="SSF141673">
    <property type="entry name" value="MOSC N-terminal domain-like"/>
    <property type="match status" value="1"/>
</dbReference>
<evidence type="ECO:0000313" key="2">
    <source>
        <dbReference type="EMBL" id="OXA57230.1"/>
    </source>
</evidence>
<dbReference type="Pfam" id="PF03476">
    <property type="entry name" value="MOSC_N"/>
    <property type="match status" value="1"/>
</dbReference>
<reference evidence="2 3" key="1">
    <citation type="submission" date="2015-12" db="EMBL/GenBank/DDBJ databases">
        <title>The genome of Folsomia candida.</title>
        <authorList>
            <person name="Faddeeva A."/>
            <person name="Derks M.F."/>
            <person name="Anvar Y."/>
            <person name="Smit S."/>
            <person name="Van Straalen N."/>
            <person name="Roelofs D."/>
        </authorList>
    </citation>
    <scope>NUCLEOTIDE SEQUENCE [LARGE SCALE GENOMIC DNA]</scope>
    <source>
        <strain evidence="2 3">VU population</strain>
        <tissue evidence="2">Whole body</tissue>
    </source>
</reference>
<protein>
    <submittedName>
        <fullName evidence="2">Mitochondrial amidoxime-reducing component 1</fullName>
    </submittedName>
</protein>
<dbReference type="InterPro" id="IPR005303">
    <property type="entry name" value="MOCOS_middle"/>
</dbReference>
<comment type="caution">
    <text evidence="2">The sequence shown here is derived from an EMBL/GenBank/DDBJ whole genome shotgun (WGS) entry which is preliminary data.</text>
</comment>
<dbReference type="OrthoDB" id="17255at2759"/>
<dbReference type="PROSITE" id="PS51340">
    <property type="entry name" value="MOSC"/>
    <property type="match status" value="1"/>
</dbReference>
<feature type="domain" description="MOSC" evidence="1">
    <location>
        <begin position="179"/>
        <end position="341"/>
    </location>
</feature>
<sequence length="343" mass="37673">MIDNWKLAVGASAAVASGVLAGALIASSLSDRKSKVSPIKKWVCVGRVSKLILYPVKSCQGIHVDEATATMIGLNARDNLRDRVFMVVNEKYVFQTQRTIPKMALIETNVNGNQLILSAPNMDEISVDIPSNSKATTKSCRIFDDFVAETLDCGDDVGKWLDDFLGKTGLRVVYHSLEKTQRPMTPLQKKFPTFVPSDKPAFHDQTSYMLMSERSIDELNTKLETTQVSHKNFRPSILIKDALEPYAEDFWSYLKIGEAGPIFKAAKPCTRCKLTTVNPATGEFIPSGEPLSKLTTITKSRTMGDAKVDALVKNQAIIGLQLGLFEGEGRPLKVGDPVYAAVL</sequence>
<dbReference type="EMBL" id="LNIX01000003">
    <property type="protein sequence ID" value="OXA57230.1"/>
    <property type="molecule type" value="Genomic_DNA"/>
</dbReference>
<name>A0A226EIW1_FOLCA</name>
<dbReference type="PANTHER" id="PTHR14237">
    <property type="entry name" value="MOLYBDOPTERIN COFACTOR SULFURASE MOSC"/>
    <property type="match status" value="1"/>
</dbReference>
<proteinExistence type="predicted"/>
<dbReference type="GO" id="GO:0030151">
    <property type="term" value="F:molybdenum ion binding"/>
    <property type="evidence" value="ECO:0007669"/>
    <property type="project" value="InterPro"/>
</dbReference>
<dbReference type="InterPro" id="IPR005302">
    <property type="entry name" value="MoCF_Sase_C"/>
</dbReference>
<evidence type="ECO:0000259" key="1">
    <source>
        <dbReference type="PROSITE" id="PS51340"/>
    </source>
</evidence>